<feature type="compositionally biased region" description="Basic and acidic residues" evidence="1">
    <location>
        <begin position="599"/>
        <end position="676"/>
    </location>
</feature>
<feature type="compositionally biased region" description="Basic and acidic residues" evidence="1">
    <location>
        <begin position="732"/>
        <end position="752"/>
    </location>
</feature>
<dbReference type="RefSeq" id="WP_404745754.1">
    <property type="nucleotide sequence ID" value="NZ_JBJDQH010000002.1"/>
</dbReference>
<evidence type="ECO:0000313" key="2">
    <source>
        <dbReference type="EMBL" id="MFK4264442.1"/>
    </source>
</evidence>
<keyword evidence="3" id="KW-1185">Reference proteome</keyword>
<feature type="compositionally biased region" description="Basic and acidic residues" evidence="1">
    <location>
        <begin position="424"/>
        <end position="591"/>
    </location>
</feature>
<accession>A0ABW8LEU1</accession>
<protein>
    <submittedName>
        <fullName evidence="2">AAWKG family protein</fullName>
    </submittedName>
</protein>
<reference evidence="2 3" key="1">
    <citation type="submission" date="2024-11" db="EMBL/GenBank/DDBJ databases">
        <title>The Natural Products Discovery Center: Release of the First 8490 Sequenced Strains for Exploring Actinobacteria Biosynthetic Diversity.</title>
        <authorList>
            <person name="Kalkreuter E."/>
            <person name="Kautsar S.A."/>
            <person name="Yang D."/>
            <person name="Bader C.D."/>
            <person name="Teijaro C.N."/>
            <person name="Fluegel L."/>
            <person name="Davis C.M."/>
            <person name="Simpson J.R."/>
            <person name="Lauterbach L."/>
            <person name="Steele A.D."/>
            <person name="Gui C."/>
            <person name="Meng S."/>
            <person name="Li G."/>
            <person name="Viehrig K."/>
            <person name="Ye F."/>
            <person name="Su P."/>
            <person name="Kiefer A.F."/>
            <person name="Nichols A."/>
            <person name="Cepeda A.J."/>
            <person name="Yan W."/>
            <person name="Fan B."/>
            <person name="Jiang Y."/>
            <person name="Adhikari A."/>
            <person name="Zheng C.-J."/>
            <person name="Schuster L."/>
            <person name="Cowan T.M."/>
            <person name="Smanski M.J."/>
            <person name="Chevrette M.G."/>
            <person name="De Carvalho L.P.S."/>
            <person name="Shen B."/>
        </authorList>
    </citation>
    <scope>NUCLEOTIDE SEQUENCE [LARGE SCALE GENOMIC DNA]</scope>
    <source>
        <strain evidence="2 3">NPDC020863</strain>
    </source>
</reference>
<name>A0ABW8LEU1_9ACTN</name>
<dbReference type="PANTHER" id="PTHR34491">
    <property type="entry name" value="A-TYPE INCLUSION PROTEIN, PUTATIVE-RELATED"/>
    <property type="match status" value="1"/>
</dbReference>
<feature type="compositionally biased region" description="Polar residues" evidence="1">
    <location>
        <begin position="995"/>
        <end position="1009"/>
    </location>
</feature>
<dbReference type="Proteomes" id="UP001620295">
    <property type="component" value="Unassembled WGS sequence"/>
</dbReference>
<organism evidence="2 3">
    <name type="scientific">Streptomyces milbemycinicus</name>
    <dbReference type="NCBI Taxonomy" id="476552"/>
    <lineage>
        <taxon>Bacteria</taxon>
        <taxon>Bacillati</taxon>
        <taxon>Actinomycetota</taxon>
        <taxon>Actinomycetes</taxon>
        <taxon>Kitasatosporales</taxon>
        <taxon>Streptomycetaceae</taxon>
        <taxon>Streptomyces</taxon>
    </lineage>
</organism>
<dbReference type="EMBL" id="JBJDQH010000002">
    <property type="protein sequence ID" value="MFK4264442.1"/>
    <property type="molecule type" value="Genomic_DNA"/>
</dbReference>
<dbReference type="Gene3D" id="2.60.450.20">
    <property type="match status" value="1"/>
</dbReference>
<sequence length="1079" mass="120738">MADKVVYPADSVDDYWHTAIQVLTGMVLPKRETLFGALLGNDDIPMMRVEFSDYDGEPSNAIVEASDDLNWLYKSSGWRVENTDVVIPFYSGKHGKVGDADVNTKVVMKKARITMLGTTGSDKDDAPAGGVFYGGEFKSGLGKDFQGQSKDTVWSNKALSQYAFGGGMALQQLLDHDTTSGYSWNDLPITEENAVDLKSFEDNARAFDRVAQFFQQRYRDLQDWEFDLGKQEAAWKGQAAGVFKDLIHGLVRNYKSYNEQFPVSGATGSKYGDDLRAYRVAVRNSAQRLHDKWDTWATLTGNPLRWLLDILSEVAKEVWHNNITKVRYKPVYSPYGYSSGYHYVKFGGFYGGDRKYGPLEDKETWKKIGEEAIRRWQQSVKDVLQVAGKKALIDIENAINDQKFPKKIETETVSLTEKFNIDQAAKEKADAKKEKEEAEKKAEEKEKEAERKAEEKEKEAERKAEEAEKRAEERQREAEERADKKQKEAEQRAEEKEKEQERKQEEKEKEQEAKQAEQERKQEEKEKEQERKQEEKEKEQEAKQEEKEKEQEAKQAEQEQKQAEKEAEQEAKQEEKEKEQEQKEKEAEERQIVATNQARAERDQEKKEQERKQAEQEQKQAQKEAEQEQKQAEQEHKQEEKEKEAEQKQAEKEKEQEQKQAEQEAKQEQKEKEQEQKQIQTESEYEAKQAEQEAKQEQKEKEQEQKQQEAEQKAEQKQAEQEAKQEQLQQEQEQKQAEQEAKQEQKEKEAEQKQAAAEQKAEQQQKEAEERYARGLGGGDLPGVGDLPGFGDLLGQDSATTTLNPDGSVTMDYPDGTSRTIDVPSGDVTTTLPDGSTDIDSLRPGDSITNSDGSTTTLNPDGTVTTDFPDGGSSVLDPDRGTITSHQPDGTTITTPIDPGQTLPSELGGPSGLGGGPSGLGNSGDSVYSPSYDGSGYEEELFDDTPGSMDPSEYGMGTGNGAGGMPMMPGRMGGMGGGGSSSDGERVRAVMDDGQTMTARRSTPQTSRGGYQDEETIPVAGRGTATTSGGMPFMPPMGGAGGPGQQQTQSGDRERSSWVEEDDDVWGTDEGGAPAVIGR</sequence>
<feature type="compositionally biased region" description="Gly residues" evidence="1">
    <location>
        <begin position="775"/>
        <end position="788"/>
    </location>
</feature>
<feature type="compositionally biased region" description="Basic and acidic residues" evidence="1">
    <location>
        <begin position="685"/>
        <end position="725"/>
    </location>
</feature>
<evidence type="ECO:0000256" key="1">
    <source>
        <dbReference type="SAM" id="MobiDB-lite"/>
    </source>
</evidence>
<dbReference type="NCBIfam" id="NF038047">
    <property type="entry name" value="not_Tcp10"/>
    <property type="match status" value="1"/>
</dbReference>
<gene>
    <name evidence="2" type="ORF">ACI2L5_05820</name>
</gene>
<proteinExistence type="predicted"/>
<feature type="compositionally biased region" description="Polar residues" evidence="1">
    <location>
        <begin position="847"/>
        <end position="866"/>
    </location>
</feature>
<evidence type="ECO:0000313" key="3">
    <source>
        <dbReference type="Proteomes" id="UP001620295"/>
    </source>
</evidence>
<comment type="caution">
    <text evidence="2">The sequence shown here is derived from an EMBL/GenBank/DDBJ whole genome shotgun (WGS) entry which is preliminary data.</text>
</comment>
<feature type="compositionally biased region" description="Polar residues" evidence="1">
    <location>
        <begin position="797"/>
        <end position="807"/>
    </location>
</feature>
<feature type="compositionally biased region" description="Low complexity" evidence="1">
    <location>
        <begin position="887"/>
        <end position="908"/>
    </location>
</feature>
<dbReference type="InterPro" id="IPR047002">
    <property type="entry name" value="Tcp10_C_sf"/>
</dbReference>
<feature type="compositionally biased region" description="Gly residues" evidence="1">
    <location>
        <begin position="971"/>
        <end position="981"/>
    </location>
</feature>
<feature type="region of interest" description="Disordered" evidence="1">
    <location>
        <begin position="423"/>
        <end position="1079"/>
    </location>
</feature>
<feature type="compositionally biased region" description="Gly residues" evidence="1">
    <location>
        <begin position="909"/>
        <end position="922"/>
    </location>
</feature>
<feature type="compositionally biased region" description="Basic and acidic residues" evidence="1">
    <location>
        <begin position="759"/>
        <end position="773"/>
    </location>
</feature>
<dbReference type="PANTHER" id="PTHR34491:SF82">
    <property type="entry name" value="CHROMOSOME UNDETERMINED SCAFFOLD_21, WHOLE GENOME SHOTGUN SEQUENCE"/>
    <property type="match status" value="1"/>
</dbReference>